<name>A0ABX8QQY6_9ACTN</name>
<evidence type="ECO:0000256" key="2">
    <source>
        <dbReference type="SAM" id="MobiDB-lite"/>
    </source>
</evidence>
<feature type="signal peptide" evidence="4">
    <location>
        <begin position="1"/>
        <end position="18"/>
    </location>
</feature>
<dbReference type="Gene3D" id="2.70.50.50">
    <property type="entry name" value="chitin-binding protein cbp21"/>
    <property type="match status" value="1"/>
</dbReference>
<keyword evidence="7" id="KW-1185">Reference proteome</keyword>
<evidence type="ECO:0000259" key="5">
    <source>
        <dbReference type="Pfam" id="PF03067"/>
    </source>
</evidence>
<dbReference type="EMBL" id="CP059572">
    <property type="protein sequence ID" value="QXJ21121.1"/>
    <property type="molecule type" value="Genomic_DNA"/>
</dbReference>
<dbReference type="Proteomes" id="UP001049518">
    <property type="component" value="Chromosome"/>
</dbReference>
<protein>
    <submittedName>
        <fullName evidence="6">Lytic polysaccharide monooxygenase</fullName>
    </submittedName>
</protein>
<keyword evidence="6" id="KW-0503">Monooxygenase</keyword>
<dbReference type="Pfam" id="PF03067">
    <property type="entry name" value="LPMO_10"/>
    <property type="match status" value="1"/>
</dbReference>
<keyword evidence="3" id="KW-0812">Transmembrane</keyword>
<dbReference type="CDD" id="cd21177">
    <property type="entry name" value="LPMO_AA10"/>
    <property type="match status" value="1"/>
</dbReference>
<keyword evidence="3" id="KW-1133">Transmembrane helix</keyword>
<reference evidence="6" key="1">
    <citation type="submission" date="2020-07" db="EMBL/GenBank/DDBJ databases">
        <authorList>
            <person name="Tarantini F.S."/>
            <person name="Hong K.W."/>
            <person name="Chan K.G."/>
        </authorList>
    </citation>
    <scope>NUCLEOTIDE SEQUENCE</scope>
    <source>
        <strain evidence="6">32-07</strain>
    </source>
</reference>
<organism evidence="6 7">
    <name type="scientific">Actinomadura graeca</name>
    <dbReference type="NCBI Taxonomy" id="2750812"/>
    <lineage>
        <taxon>Bacteria</taxon>
        <taxon>Bacillati</taxon>
        <taxon>Actinomycetota</taxon>
        <taxon>Actinomycetes</taxon>
        <taxon>Streptosporangiales</taxon>
        <taxon>Thermomonosporaceae</taxon>
        <taxon>Actinomadura</taxon>
    </lineage>
</organism>
<dbReference type="PANTHER" id="PTHR34823:SF1">
    <property type="entry name" value="CHITIN-BINDING TYPE-4 DOMAIN-CONTAINING PROTEIN"/>
    <property type="match status" value="1"/>
</dbReference>
<dbReference type="PANTHER" id="PTHR34823">
    <property type="entry name" value="GLCNAC-BINDING PROTEIN A"/>
    <property type="match status" value="1"/>
</dbReference>
<dbReference type="InterPro" id="IPR051024">
    <property type="entry name" value="GlcNAc_Chitin_IntDeg"/>
</dbReference>
<keyword evidence="6" id="KW-0560">Oxidoreductase</keyword>
<gene>
    <name evidence="6" type="ORF">AGRA3207_001945</name>
</gene>
<evidence type="ECO:0000256" key="3">
    <source>
        <dbReference type="SAM" id="Phobius"/>
    </source>
</evidence>
<dbReference type="InterPro" id="IPR004302">
    <property type="entry name" value="Cellulose/chitin-bd_N"/>
</dbReference>
<dbReference type="InterPro" id="IPR014756">
    <property type="entry name" value="Ig_E-set"/>
</dbReference>
<feature type="region of interest" description="Disordered" evidence="2">
    <location>
        <begin position="206"/>
        <end position="251"/>
    </location>
</feature>
<evidence type="ECO:0000313" key="6">
    <source>
        <dbReference type="EMBL" id="QXJ21121.1"/>
    </source>
</evidence>
<evidence type="ECO:0000256" key="1">
    <source>
        <dbReference type="ARBA" id="ARBA00022729"/>
    </source>
</evidence>
<dbReference type="RefSeq" id="WP_231334254.1">
    <property type="nucleotide sequence ID" value="NZ_CP059572.1"/>
</dbReference>
<proteinExistence type="predicted"/>
<keyword evidence="1 4" id="KW-0732">Signal</keyword>
<keyword evidence="3" id="KW-0472">Membrane</keyword>
<evidence type="ECO:0000313" key="7">
    <source>
        <dbReference type="Proteomes" id="UP001049518"/>
    </source>
</evidence>
<feature type="domain" description="Chitin-binding type-4" evidence="5">
    <location>
        <begin position="24"/>
        <end position="201"/>
    </location>
</feature>
<evidence type="ECO:0000256" key="4">
    <source>
        <dbReference type="SAM" id="SignalP"/>
    </source>
</evidence>
<dbReference type="SUPFAM" id="SSF81296">
    <property type="entry name" value="E set domains"/>
    <property type="match status" value="1"/>
</dbReference>
<accession>A0ABX8QQY6</accession>
<feature type="transmembrane region" description="Helical" evidence="3">
    <location>
        <begin position="253"/>
        <end position="274"/>
    </location>
</feature>
<feature type="chain" id="PRO_5047231705" evidence="4">
    <location>
        <begin position="19"/>
        <end position="283"/>
    </location>
</feature>
<dbReference type="GO" id="GO:0004497">
    <property type="term" value="F:monooxygenase activity"/>
    <property type="evidence" value="ECO:0007669"/>
    <property type="project" value="UniProtKB-KW"/>
</dbReference>
<sequence>MPAAAAALGILLGTTVPAAPARAHGALEDPASRAINCEPGRGAARTGAACQAAAKVSGAALAEWDELRVPDVGGRDRQMIPDGELCSAGLERFRGLDLPRADWPATRLAATAQHTFRYRVSIPHQGSFRLYVTRDDYRPTAPLTWSALEAKPFLQVKDPPRRNGAYVFSGRLPRGKTGRHLIYTIWQTSDTPDTYYSCADVTFTGRRQPAERTPAPARAENGTAPSLRPPETSSSPVAGTSATEPAEDSGPPVVTFGIAGLVLILVIGGGAVAIRRIRVRRHP</sequence>
<feature type="compositionally biased region" description="Polar residues" evidence="2">
    <location>
        <begin position="231"/>
        <end position="243"/>
    </location>
</feature>